<dbReference type="PANTHER" id="PTHR23526:SF2">
    <property type="entry name" value="MAJOR FACILITATOR SUPERFAMILY (MFS) PROFILE DOMAIN-CONTAINING PROTEIN"/>
    <property type="match status" value="1"/>
</dbReference>
<proteinExistence type="predicted"/>
<reference evidence="7 8" key="1">
    <citation type="submission" date="2020-03" db="EMBL/GenBank/DDBJ databases">
        <title>Draft Genome Sequence of 2-Methylisoborneol Producing Pseudanabaena yagii Strain GIHE-NHR1 Isolated from North Han River in South Korea.</title>
        <authorList>
            <person name="Jeong J."/>
        </authorList>
    </citation>
    <scope>NUCLEOTIDE SEQUENCE [LARGE SCALE GENOMIC DNA]</scope>
    <source>
        <strain evidence="7 8">GIHE-NHR1</strain>
    </source>
</reference>
<accession>A0ABX1LZK2</accession>
<evidence type="ECO:0000256" key="1">
    <source>
        <dbReference type="ARBA" id="ARBA00004651"/>
    </source>
</evidence>
<feature type="transmembrane region" description="Helical" evidence="5">
    <location>
        <begin position="316"/>
        <end position="337"/>
    </location>
</feature>
<evidence type="ECO:0000256" key="2">
    <source>
        <dbReference type="ARBA" id="ARBA00022692"/>
    </source>
</evidence>
<keyword evidence="3 5" id="KW-1133">Transmembrane helix</keyword>
<sequence length="437" mass="47960">MIIETYAEEERELKVSVRTSLRASSIDGSLSTVFSNITGGVLLSSFLIDLGASPFEIGMLASLPMLANLLQPLGALLSNRSHSRHDYGIWTFLPARLIWLVLLVGIILRGANTDFSRELVYLTLVLVITSNILAALGSASWMSWLAALVPAKLRGRYYSVRSIVSNVTGLLCLPIASFIIANWQGGSIAGYGLVLSMGILAGVASLTCQHLMIDVNPQRYQTKYQAEPEKEHYQINLFNNLIAPFQDRNLIFFLIYVALWGFAVNLSTPFFNLYMLENLGVDITWVTLLSSLSSGANMLMLLVWGRLSDRYGNRPLLILVGMAIAITPLFWLLTGISQVQEQLWLYLIIFHLFLGGTWAAIDLGSNNIQIGIAPIEHHATFFAIVSAIAGVSSALGTTLGGTLAQYAHYEGILGVFFLSAIFRLVAVIPLLFVHENC</sequence>
<gene>
    <name evidence="7" type="ORF">HC246_19715</name>
</gene>
<evidence type="ECO:0000256" key="4">
    <source>
        <dbReference type="ARBA" id="ARBA00023136"/>
    </source>
</evidence>
<dbReference type="SUPFAM" id="SSF103473">
    <property type="entry name" value="MFS general substrate transporter"/>
    <property type="match status" value="1"/>
</dbReference>
<dbReference type="RefSeq" id="WP_169365132.1">
    <property type="nucleotide sequence ID" value="NZ_JAAVJL010000002.1"/>
</dbReference>
<organism evidence="7 8">
    <name type="scientific">Pseudanabaena yagii GIHE-NHR1</name>
    <dbReference type="NCBI Taxonomy" id="2722753"/>
    <lineage>
        <taxon>Bacteria</taxon>
        <taxon>Bacillati</taxon>
        <taxon>Cyanobacteriota</taxon>
        <taxon>Cyanophyceae</taxon>
        <taxon>Pseudanabaenales</taxon>
        <taxon>Pseudanabaenaceae</taxon>
        <taxon>Pseudanabaena</taxon>
        <taxon>Pseudanabaena yagii</taxon>
    </lineage>
</organism>
<dbReference type="Gene3D" id="1.20.1250.20">
    <property type="entry name" value="MFS general substrate transporter like domains"/>
    <property type="match status" value="2"/>
</dbReference>
<keyword evidence="4 5" id="KW-0472">Membrane</keyword>
<feature type="transmembrane region" description="Helical" evidence="5">
    <location>
        <begin position="120"/>
        <end position="151"/>
    </location>
</feature>
<dbReference type="InterPro" id="IPR020846">
    <property type="entry name" value="MFS_dom"/>
</dbReference>
<feature type="domain" description="Major facilitator superfamily (MFS) profile" evidence="6">
    <location>
        <begin position="249"/>
        <end position="437"/>
    </location>
</feature>
<feature type="transmembrane region" description="Helical" evidence="5">
    <location>
        <begin position="381"/>
        <end position="406"/>
    </location>
</feature>
<dbReference type="InterPro" id="IPR036259">
    <property type="entry name" value="MFS_trans_sf"/>
</dbReference>
<feature type="transmembrane region" description="Helical" evidence="5">
    <location>
        <begin position="283"/>
        <end position="304"/>
    </location>
</feature>
<name>A0ABX1LZK2_9CYAN</name>
<feature type="transmembrane region" description="Helical" evidence="5">
    <location>
        <begin position="412"/>
        <end position="433"/>
    </location>
</feature>
<comment type="caution">
    <text evidence="7">The sequence shown here is derived from an EMBL/GenBank/DDBJ whole genome shotgun (WGS) entry which is preliminary data.</text>
</comment>
<dbReference type="Proteomes" id="UP000738376">
    <property type="component" value="Unassembled WGS sequence"/>
</dbReference>
<protein>
    <submittedName>
        <fullName evidence="7">MFS transporter</fullName>
    </submittedName>
</protein>
<evidence type="ECO:0000313" key="8">
    <source>
        <dbReference type="Proteomes" id="UP000738376"/>
    </source>
</evidence>
<dbReference type="EMBL" id="JAAVJL010000002">
    <property type="protein sequence ID" value="NMF60194.1"/>
    <property type="molecule type" value="Genomic_DNA"/>
</dbReference>
<feature type="transmembrane region" description="Helical" evidence="5">
    <location>
        <begin position="250"/>
        <end position="271"/>
    </location>
</feature>
<comment type="subcellular location">
    <subcellularLocation>
        <location evidence="1">Cell membrane</location>
        <topology evidence="1">Multi-pass membrane protein</topology>
    </subcellularLocation>
</comment>
<evidence type="ECO:0000313" key="7">
    <source>
        <dbReference type="EMBL" id="NMF60194.1"/>
    </source>
</evidence>
<keyword evidence="8" id="KW-1185">Reference proteome</keyword>
<keyword evidence="2 5" id="KW-0812">Transmembrane</keyword>
<feature type="transmembrane region" description="Helical" evidence="5">
    <location>
        <begin position="189"/>
        <end position="213"/>
    </location>
</feature>
<feature type="transmembrane region" description="Helical" evidence="5">
    <location>
        <begin position="89"/>
        <end position="108"/>
    </location>
</feature>
<evidence type="ECO:0000256" key="3">
    <source>
        <dbReference type="ARBA" id="ARBA00022989"/>
    </source>
</evidence>
<dbReference type="PANTHER" id="PTHR23526">
    <property type="entry name" value="INTEGRAL MEMBRANE TRANSPORT PROTEIN-RELATED"/>
    <property type="match status" value="1"/>
</dbReference>
<dbReference type="PROSITE" id="PS50850">
    <property type="entry name" value="MFS"/>
    <property type="match status" value="1"/>
</dbReference>
<dbReference type="InterPro" id="IPR011701">
    <property type="entry name" value="MFS"/>
</dbReference>
<evidence type="ECO:0000256" key="5">
    <source>
        <dbReference type="SAM" id="Phobius"/>
    </source>
</evidence>
<dbReference type="InterPro" id="IPR052528">
    <property type="entry name" value="Sugar_transport-like"/>
</dbReference>
<dbReference type="Pfam" id="PF07690">
    <property type="entry name" value="MFS_1"/>
    <property type="match status" value="1"/>
</dbReference>
<feature type="transmembrane region" description="Helical" evidence="5">
    <location>
        <begin position="343"/>
        <end position="361"/>
    </location>
</feature>
<evidence type="ECO:0000259" key="6">
    <source>
        <dbReference type="PROSITE" id="PS50850"/>
    </source>
</evidence>
<feature type="transmembrane region" description="Helical" evidence="5">
    <location>
        <begin position="163"/>
        <end position="183"/>
    </location>
</feature>